<gene>
    <name evidence="2" type="ORF">CONPUDRAFT_85983</name>
</gene>
<dbReference type="Pfam" id="PF13577">
    <property type="entry name" value="SnoaL_4"/>
    <property type="match status" value="1"/>
</dbReference>
<dbReference type="InterPro" id="IPR032710">
    <property type="entry name" value="NTF2-like_dom_sf"/>
</dbReference>
<dbReference type="Proteomes" id="UP000053558">
    <property type="component" value="Unassembled WGS sequence"/>
</dbReference>
<dbReference type="OMA" id="PWRIRVQ"/>
<dbReference type="EMBL" id="JH711593">
    <property type="protein sequence ID" value="EIW74281.1"/>
    <property type="molecule type" value="Genomic_DNA"/>
</dbReference>
<feature type="domain" description="SnoaL-like" evidence="1">
    <location>
        <begin position="9"/>
        <end position="149"/>
    </location>
</feature>
<evidence type="ECO:0000259" key="1">
    <source>
        <dbReference type="Pfam" id="PF13577"/>
    </source>
</evidence>
<dbReference type="GeneID" id="19211055"/>
<sequence length="172" mass="19145">MLGYTIEQYLLDRANIHDTITKMALYADRRNYEGTLREVLVKEGLSIDYTALAGGEPQTPTPRDHVSAWKGMMGFIDNAHHLTTCLLAELPQPAADVPPPTTAKAQGSTMVTMHRENVKGDKLLQNGQIYDFELRKEEVSGGGNPWHISFIKITPVWFEGNMEIIIPPPPSS</sequence>
<reference evidence="3" key="1">
    <citation type="journal article" date="2012" name="Science">
        <title>The Paleozoic origin of enzymatic lignin decomposition reconstructed from 31 fungal genomes.</title>
        <authorList>
            <person name="Floudas D."/>
            <person name="Binder M."/>
            <person name="Riley R."/>
            <person name="Barry K."/>
            <person name="Blanchette R.A."/>
            <person name="Henrissat B."/>
            <person name="Martinez A.T."/>
            <person name="Otillar R."/>
            <person name="Spatafora J.W."/>
            <person name="Yadav J.S."/>
            <person name="Aerts A."/>
            <person name="Benoit I."/>
            <person name="Boyd A."/>
            <person name="Carlson A."/>
            <person name="Copeland A."/>
            <person name="Coutinho P.M."/>
            <person name="de Vries R.P."/>
            <person name="Ferreira P."/>
            <person name="Findley K."/>
            <person name="Foster B."/>
            <person name="Gaskell J."/>
            <person name="Glotzer D."/>
            <person name="Gorecki P."/>
            <person name="Heitman J."/>
            <person name="Hesse C."/>
            <person name="Hori C."/>
            <person name="Igarashi K."/>
            <person name="Jurgens J.A."/>
            <person name="Kallen N."/>
            <person name="Kersten P."/>
            <person name="Kohler A."/>
            <person name="Kuees U."/>
            <person name="Kumar T.K.A."/>
            <person name="Kuo A."/>
            <person name="LaButti K."/>
            <person name="Larrondo L.F."/>
            <person name="Lindquist E."/>
            <person name="Ling A."/>
            <person name="Lombard V."/>
            <person name="Lucas S."/>
            <person name="Lundell T."/>
            <person name="Martin R."/>
            <person name="McLaughlin D.J."/>
            <person name="Morgenstern I."/>
            <person name="Morin E."/>
            <person name="Murat C."/>
            <person name="Nagy L.G."/>
            <person name="Nolan M."/>
            <person name="Ohm R.A."/>
            <person name="Patyshakuliyeva A."/>
            <person name="Rokas A."/>
            <person name="Ruiz-Duenas F.J."/>
            <person name="Sabat G."/>
            <person name="Salamov A."/>
            <person name="Samejima M."/>
            <person name="Schmutz J."/>
            <person name="Slot J.C."/>
            <person name="St John F."/>
            <person name="Stenlid J."/>
            <person name="Sun H."/>
            <person name="Sun S."/>
            <person name="Syed K."/>
            <person name="Tsang A."/>
            <person name="Wiebenga A."/>
            <person name="Young D."/>
            <person name="Pisabarro A."/>
            <person name="Eastwood D.C."/>
            <person name="Martin F."/>
            <person name="Cullen D."/>
            <person name="Grigoriev I.V."/>
            <person name="Hibbett D.S."/>
        </authorList>
    </citation>
    <scope>NUCLEOTIDE SEQUENCE [LARGE SCALE GENOMIC DNA]</scope>
    <source>
        <strain evidence="3">RWD-64-598 SS2</strain>
    </source>
</reference>
<dbReference type="AlphaFoldDB" id="R7SDP3"/>
<dbReference type="KEGG" id="cput:CONPUDRAFT_85983"/>
<keyword evidence="3" id="KW-1185">Reference proteome</keyword>
<organism evidence="2 3">
    <name type="scientific">Coniophora puteana (strain RWD-64-598)</name>
    <name type="common">Brown rot fungus</name>
    <dbReference type="NCBI Taxonomy" id="741705"/>
    <lineage>
        <taxon>Eukaryota</taxon>
        <taxon>Fungi</taxon>
        <taxon>Dikarya</taxon>
        <taxon>Basidiomycota</taxon>
        <taxon>Agaricomycotina</taxon>
        <taxon>Agaricomycetes</taxon>
        <taxon>Agaricomycetidae</taxon>
        <taxon>Boletales</taxon>
        <taxon>Coniophorineae</taxon>
        <taxon>Coniophoraceae</taxon>
        <taxon>Coniophora</taxon>
    </lineage>
</organism>
<evidence type="ECO:0000313" key="3">
    <source>
        <dbReference type="Proteomes" id="UP000053558"/>
    </source>
</evidence>
<protein>
    <recommendedName>
        <fullName evidence="1">SnoaL-like domain-containing protein</fullName>
    </recommendedName>
</protein>
<name>R7SDP3_CONPW</name>
<dbReference type="eggNOG" id="ENOG502SUCF">
    <property type="taxonomic scope" value="Eukaryota"/>
</dbReference>
<dbReference type="RefSeq" id="XP_007775636.1">
    <property type="nucleotide sequence ID" value="XM_007777446.1"/>
</dbReference>
<dbReference type="InterPro" id="IPR037401">
    <property type="entry name" value="SnoaL-like"/>
</dbReference>
<proteinExistence type="predicted"/>
<dbReference type="Gene3D" id="3.10.450.50">
    <property type="match status" value="1"/>
</dbReference>
<dbReference type="OrthoDB" id="5208229at2759"/>
<dbReference type="SUPFAM" id="SSF54427">
    <property type="entry name" value="NTF2-like"/>
    <property type="match status" value="1"/>
</dbReference>
<accession>R7SDP3</accession>
<evidence type="ECO:0000313" key="2">
    <source>
        <dbReference type="EMBL" id="EIW74281.1"/>
    </source>
</evidence>